<name>A0A0D6LYT3_9BILA</name>
<accession>A0A0D6LYT3</accession>
<keyword evidence="4" id="KW-0472">Membrane</keyword>
<feature type="compositionally biased region" description="Basic and acidic residues" evidence="5">
    <location>
        <begin position="170"/>
        <end position="182"/>
    </location>
</feature>
<evidence type="ECO:0000313" key="6">
    <source>
        <dbReference type="EMBL" id="EPB76353.1"/>
    </source>
</evidence>
<evidence type="ECO:0000256" key="3">
    <source>
        <dbReference type="ARBA" id="ARBA00022989"/>
    </source>
</evidence>
<gene>
    <name evidence="6" type="ORF">ANCCEY_04565</name>
</gene>
<organism evidence="6 7">
    <name type="scientific">Ancylostoma ceylanicum</name>
    <dbReference type="NCBI Taxonomy" id="53326"/>
    <lineage>
        <taxon>Eukaryota</taxon>
        <taxon>Metazoa</taxon>
        <taxon>Ecdysozoa</taxon>
        <taxon>Nematoda</taxon>
        <taxon>Chromadorea</taxon>
        <taxon>Rhabditida</taxon>
        <taxon>Rhabditina</taxon>
        <taxon>Rhabditomorpha</taxon>
        <taxon>Strongyloidea</taxon>
        <taxon>Ancylostomatidae</taxon>
        <taxon>Ancylostomatinae</taxon>
        <taxon>Ancylostoma</taxon>
    </lineage>
</organism>
<dbReference type="InterPro" id="IPR019537">
    <property type="entry name" value="TMEM65"/>
</dbReference>
<evidence type="ECO:0000256" key="4">
    <source>
        <dbReference type="ARBA" id="ARBA00023136"/>
    </source>
</evidence>
<dbReference type="EMBL" id="KE124867">
    <property type="protein sequence ID" value="EPB76353.1"/>
    <property type="molecule type" value="Genomic_DNA"/>
</dbReference>
<evidence type="ECO:0000256" key="1">
    <source>
        <dbReference type="ARBA" id="ARBA00004141"/>
    </source>
</evidence>
<dbReference type="PANTHER" id="PTHR21706:SF15">
    <property type="entry name" value="TRANSMEMBRANE PROTEIN 65"/>
    <property type="match status" value="1"/>
</dbReference>
<reference evidence="6 7" key="1">
    <citation type="submission" date="2013-05" db="EMBL/GenBank/DDBJ databases">
        <title>Draft genome of the parasitic nematode Anyclostoma ceylanicum.</title>
        <authorList>
            <person name="Mitreva M."/>
        </authorList>
    </citation>
    <scope>NUCLEOTIDE SEQUENCE [LARGE SCALE GENOMIC DNA]</scope>
</reference>
<proteinExistence type="predicted"/>
<dbReference type="PANTHER" id="PTHR21706">
    <property type="entry name" value="TRANSMEMBRANE PROTEIN 65"/>
    <property type="match status" value="1"/>
</dbReference>
<comment type="subcellular location">
    <subcellularLocation>
        <location evidence="1">Membrane</location>
        <topology evidence="1">Multi-pass membrane protein</topology>
    </subcellularLocation>
</comment>
<protein>
    <submittedName>
        <fullName evidence="6">Uncharacterized protein</fullName>
    </submittedName>
</protein>
<evidence type="ECO:0000256" key="2">
    <source>
        <dbReference type="ARBA" id="ARBA00022692"/>
    </source>
</evidence>
<keyword evidence="3" id="KW-1133">Transmembrane helix</keyword>
<dbReference type="Proteomes" id="UP000054495">
    <property type="component" value="Unassembled WGS sequence"/>
</dbReference>
<evidence type="ECO:0000256" key="5">
    <source>
        <dbReference type="SAM" id="MobiDB-lite"/>
    </source>
</evidence>
<keyword evidence="7" id="KW-1185">Reference proteome</keyword>
<feature type="region of interest" description="Disordered" evidence="5">
    <location>
        <begin position="154"/>
        <end position="182"/>
    </location>
</feature>
<dbReference type="GO" id="GO:0016020">
    <property type="term" value="C:membrane"/>
    <property type="evidence" value="ECO:0007669"/>
    <property type="project" value="UniProtKB-SubCell"/>
</dbReference>
<evidence type="ECO:0000313" key="7">
    <source>
        <dbReference type="Proteomes" id="UP000054495"/>
    </source>
</evidence>
<sequence>MATTFCTYNDDQEGILRCVWSSPAINRKLFGPELPYGIRDAKDAKYVAEELATGERKLVFDALRKKMADQYLEHKRLGNAEIHHDDIVKIWFPVLSAEQMHNKDIGIVTNFAKTIGLLFGSLCGMFPLLFYNNLTQEELERKKRAMTFHRVNPETEMVDPLSEQAPGASKESEEDRIKRLKQAELEQRRLSESILDNE</sequence>
<dbReference type="AlphaFoldDB" id="A0A0D6LYT3"/>
<keyword evidence="2" id="KW-0812">Transmembrane</keyword>
<dbReference type="GO" id="GO:0005739">
    <property type="term" value="C:mitochondrion"/>
    <property type="evidence" value="ECO:0007669"/>
    <property type="project" value="TreeGrafter"/>
</dbReference>